<name>A0A2H3JTR5_WOLCO</name>
<feature type="compositionally biased region" description="Basic and acidic residues" evidence="1">
    <location>
        <begin position="148"/>
        <end position="164"/>
    </location>
</feature>
<keyword evidence="3" id="KW-1185">Reference proteome</keyword>
<dbReference type="OrthoDB" id="3255291at2759"/>
<dbReference type="OMA" id="RKGFWNR"/>
<evidence type="ECO:0000313" key="3">
    <source>
        <dbReference type="Proteomes" id="UP000218811"/>
    </source>
</evidence>
<dbReference type="STRING" id="742152.A0A2H3JTR5"/>
<dbReference type="EMBL" id="KB468168">
    <property type="protein sequence ID" value="PCH44955.1"/>
    <property type="molecule type" value="Genomic_DNA"/>
</dbReference>
<feature type="region of interest" description="Disordered" evidence="1">
    <location>
        <begin position="148"/>
        <end position="306"/>
    </location>
</feature>
<feature type="compositionally biased region" description="Low complexity" evidence="1">
    <location>
        <begin position="609"/>
        <end position="622"/>
    </location>
</feature>
<evidence type="ECO:0000256" key="1">
    <source>
        <dbReference type="SAM" id="MobiDB-lite"/>
    </source>
</evidence>
<feature type="region of interest" description="Disordered" evidence="1">
    <location>
        <begin position="343"/>
        <end position="458"/>
    </location>
</feature>
<proteinExistence type="predicted"/>
<feature type="compositionally biased region" description="Low complexity" evidence="1">
    <location>
        <begin position="404"/>
        <end position="424"/>
    </location>
</feature>
<feature type="compositionally biased region" description="Polar residues" evidence="1">
    <location>
        <begin position="203"/>
        <end position="222"/>
    </location>
</feature>
<accession>A0A2H3JTR5</accession>
<evidence type="ECO:0000313" key="2">
    <source>
        <dbReference type="EMBL" id="PCH44955.1"/>
    </source>
</evidence>
<reference evidence="2 3" key="1">
    <citation type="journal article" date="2012" name="Science">
        <title>The Paleozoic origin of enzymatic lignin decomposition reconstructed from 31 fungal genomes.</title>
        <authorList>
            <person name="Floudas D."/>
            <person name="Binder M."/>
            <person name="Riley R."/>
            <person name="Barry K."/>
            <person name="Blanchette R.A."/>
            <person name="Henrissat B."/>
            <person name="Martinez A.T."/>
            <person name="Otillar R."/>
            <person name="Spatafora J.W."/>
            <person name="Yadav J.S."/>
            <person name="Aerts A."/>
            <person name="Benoit I."/>
            <person name="Boyd A."/>
            <person name="Carlson A."/>
            <person name="Copeland A."/>
            <person name="Coutinho P.M."/>
            <person name="de Vries R.P."/>
            <person name="Ferreira P."/>
            <person name="Findley K."/>
            <person name="Foster B."/>
            <person name="Gaskell J."/>
            <person name="Glotzer D."/>
            <person name="Gorecki P."/>
            <person name="Heitman J."/>
            <person name="Hesse C."/>
            <person name="Hori C."/>
            <person name="Igarashi K."/>
            <person name="Jurgens J.A."/>
            <person name="Kallen N."/>
            <person name="Kersten P."/>
            <person name="Kohler A."/>
            <person name="Kuees U."/>
            <person name="Kumar T.K.A."/>
            <person name="Kuo A."/>
            <person name="LaButti K."/>
            <person name="Larrondo L.F."/>
            <person name="Lindquist E."/>
            <person name="Ling A."/>
            <person name="Lombard V."/>
            <person name="Lucas S."/>
            <person name="Lundell T."/>
            <person name="Martin R."/>
            <person name="McLaughlin D.J."/>
            <person name="Morgenstern I."/>
            <person name="Morin E."/>
            <person name="Murat C."/>
            <person name="Nagy L.G."/>
            <person name="Nolan M."/>
            <person name="Ohm R.A."/>
            <person name="Patyshakuliyeva A."/>
            <person name="Rokas A."/>
            <person name="Ruiz-Duenas F.J."/>
            <person name="Sabat G."/>
            <person name="Salamov A."/>
            <person name="Samejima M."/>
            <person name="Schmutz J."/>
            <person name="Slot J.C."/>
            <person name="St John F."/>
            <person name="Stenlid J."/>
            <person name="Sun H."/>
            <person name="Sun S."/>
            <person name="Syed K."/>
            <person name="Tsang A."/>
            <person name="Wiebenga A."/>
            <person name="Young D."/>
            <person name="Pisabarro A."/>
            <person name="Eastwood D.C."/>
            <person name="Martin F."/>
            <person name="Cullen D."/>
            <person name="Grigoriev I.V."/>
            <person name="Hibbett D.S."/>
        </authorList>
    </citation>
    <scope>NUCLEOTIDE SEQUENCE [LARGE SCALE GENOMIC DNA]</scope>
    <source>
        <strain evidence="2 3">MD-104</strain>
    </source>
</reference>
<feature type="compositionally biased region" description="Polar residues" evidence="1">
    <location>
        <begin position="373"/>
        <end position="400"/>
    </location>
</feature>
<feature type="compositionally biased region" description="Low complexity" evidence="1">
    <location>
        <begin position="531"/>
        <end position="547"/>
    </location>
</feature>
<organism evidence="2 3">
    <name type="scientific">Wolfiporia cocos (strain MD-104)</name>
    <name type="common">Brown rot fungus</name>
    <dbReference type="NCBI Taxonomy" id="742152"/>
    <lineage>
        <taxon>Eukaryota</taxon>
        <taxon>Fungi</taxon>
        <taxon>Dikarya</taxon>
        <taxon>Basidiomycota</taxon>
        <taxon>Agaricomycotina</taxon>
        <taxon>Agaricomycetes</taxon>
        <taxon>Polyporales</taxon>
        <taxon>Phaeolaceae</taxon>
        <taxon>Wolfiporia</taxon>
    </lineage>
</organism>
<feature type="compositionally biased region" description="Low complexity" evidence="1">
    <location>
        <begin position="565"/>
        <end position="595"/>
    </location>
</feature>
<feature type="compositionally biased region" description="Basic and acidic residues" evidence="1">
    <location>
        <begin position="227"/>
        <end position="254"/>
    </location>
</feature>
<dbReference type="Proteomes" id="UP000218811">
    <property type="component" value="Unassembled WGS sequence"/>
</dbReference>
<feature type="compositionally biased region" description="Polar residues" evidence="1">
    <location>
        <begin position="165"/>
        <end position="179"/>
    </location>
</feature>
<feature type="region of interest" description="Disordered" evidence="1">
    <location>
        <begin position="474"/>
        <end position="622"/>
    </location>
</feature>
<feature type="compositionally biased region" description="Polar residues" evidence="1">
    <location>
        <begin position="431"/>
        <end position="442"/>
    </location>
</feature>
<protein>
    <submittedName>
        <fullName evidence="2">Uncharacterized protein</fullName>
    </submittedName>
</protein>
<gene>
    <name evidence="2" type="ORF">WOLCODRAFT_139346</name>
</gene>
<feature type="compositionally biased region" description="Basic and acidic residues" evidence="1">
    <location>
        <begin position="289"/>
        <end position="299"/>
    </location>
</feature>
<sequence length="724" mass="78353">MSWVVPQQYPQWPTMAAAPAGWQGSWPPTAPTGYPGPPPIPTGVNPQAWMAGQWQLNPYFRGPAASAHGAMPAWAPHPSWGAQAANAAAANYNPYKRIPNPGGADYWATKVSDNGLMLEGMHIREDAPAKIKDNGVLHTPWVWAPRELSKSPERRDSDELRDGQGDTTQQVERGQSRDASSYRDYAVSSSDGNQNHHPRTTHSTRGNTATSHGTAGQSHIQESSSSQRRDALASRRSSDRMRYEDVVIPEHERVVPPFPASMTSYPAYVKEQQQRQHHHHRDVSPRQSQDTEQRSRDSRPPVVSSASAAAAASAIAAPRPTAATIASASEAFSSKRELRTTFSPSIIRTPDHYSVPSNHRTSSRRASYDDAPSLSTPVPSSHRANNGYISGPLVSTSNRRASTDDTNYSSSRSSTLPRSNSSTYAFDSVAGSRSNSLSNPQPSALEGGPSAPPDAPSLAFLTNFSEELEGLLSPLIGVPRPSGGSSPSERDVARSQTYPPPSGFEPIPEDRAVSQPRISHHGESLATSHVRTPSHSRASSRSTHTTPESGARQIARSHSYPLVESPASSPISPTAATRPSPSRARSRGPSPSRTAHASHNPLPPPPMPSYYQTSTASTAASASATQSRAATYRTVRKGFWNCRGDHLLVENNGTFIVYAPHNKASPRELAQYPSPLEGFMDHHGHRAGYDPSVPELPESLPRHGEPPLRPYDSFLQYVQVRVTN</sequence>
<dbReference type="AlphaFoldDB" id="A0A2H3JTR5"/>